<gene>
    <name evidence="2" type="ORF">M5X16_06445</name>
    <name evidence="3" type="ORF">PC41400_05675</name>
</gene>
<keyword evidence="5" id="KW-1185">Reference proteome</keyword>
<reference evidence="2 5" key="2">
    <citation type="submission" date="2022-05" db="EMBL/GenBank/DDBJ databases">
        <title>Genome Sequencing of Bee-Associated Microbes.</title>
        <authorList>
            <person name="Dunlap C."/>
        </authorList>
    </citation>
    <scope>NUCLEOTIDE SEQUENCE [LARGE SCALE GENOMIC DNA]</scope>
    <source>
        <strain evidence="2 5">NRRL B-23120</strain>
    </source>
</reference>
<dbReference type="Proteomes" id="UP000288943">
    <property type="component" value="Chromosome"/>
</dbReference>
<feature type="compositionally biased region" description="Low complexity" evidence="1">
    <location>
        <begin position="115"/>
        <end position="127"/>
    </location>
</feature>
<reference evidence="3 4" key="1">
    <citation type="submission" date="2018-01" db="EMBL/GenBank/DDBJ databases">
        <title>The whole genome sequencing and assembly of Paenibacillus chitinolyticus KCCM 41400 strain.</title>
        <authorList>
            <person name="Kim J.-Y."/>
            <person name="Park M.-K."/>
            <person name="Lee Y.-J."/>
            <person name="Yi H."/>
            <person name="Bahn Y.-S."/>
            <person name="Kim J.F."/>
            <person name="Lee D.-W."/>
        </authorList>
    </citation>
    <scope>NUCLEOTIDE SEQUENCE [LARGE SCALE GENOMIC DNA]</scope>
    <source>
        <strain evidence="3 4">KCCM 41400</strain>
    </source>
</reference>
<dbReference type="KEGG" id="pchi:PC41400_05675"/>
<evidence type="ECO:0000256" key="1">
    <source>
        <dbReference type="SAM" id="MobiDB-lite"/>
    </source>
</evidence>
<dbReference type="EMBL" id="JAMDMJ010000008">
    <property type="protein sequence ID" value="MCY9595402.1"/>
    <property type="molecule type" value="Genomic_DNA"/>
</dbReference>
<dbReference type="Proteomes" id="UP001527202">
    <property type="component" value="Unassembled WGS sequence"/>
</dbReference>
<name>A0A410WRY6_9BACL</name>
<evidence type="ECO:0000313" key="3">
    <source>
        <dbReference type="EMBL" id="QAV17178.1"/>
    </source>
</evidence>
<dbReference type="RefSeq" id="WP_042229826.1">
    <property type="nucleotide sequence ID" value="NZ_CP026520.1"/>
</dbReference>
<evidence type="ECO:0000313" key="4">
    <source>
        <dbReference type="Proteomes" id="UP000288943"/>
    </source>
</evidence>
<feature type="compositionally biased region" description="Basic and acidic residues" evidence="1">
    <location>
        <begin position="102"/>
        <end position="114"/>
    </location>
</feature>
<feature type="region of interest" description="Disordered" evidence="1">
    <location>
        <begin position="78"/>
        <end position="127"/>
    </location>
</feature>
<evidence type="ECO:0000313" key="2">
    <source>
        <dbReference type="EMBL" id="MCY9595402.1"/>
    </source>
</evidence>
<dbReference type="AlphaFoldDB" id="A0A410WRY6"/>
<organism evidence="3 4">
    <name type="scientific">Paenibacillus chitinolyticus</name>
    <dbReference type="NCBI Taxonomy" id="79263"/>
    <lineage>
        <taxon>Bacteria</taxon>
        <taxon>Bacillati</taxon>
        <taxon>Bacillota</taxon>
        <taxon>Bacilli</taxon>
        <taxon>Bacillales</taxon>
        <taxon>Paenibacillaceae</taxon>
        <taxon>Paenibacillus</taxon>
    </lineage>
</organism>
<sequence length="228" mass="25116">MSRGKNEFDYEKEWERKFGFRSGEIPSFSSIFGGGETLFTELSKRISEDPENTAWLDQWLDKLLRQAMPGYRIPEWMGTDWENEPAGGPAGQNAQGSTMPRGGEKRRASEDHSAAAKPPAAIPIPGLKPVKGLAAGSKKRQTAKVKAAESFAYSITEDGSRLVVIVQQPSGIRPGEIELAADRRSIRLSGSRVGGKQTIRLFRPIRPGSCRMTSEDDSLVIRADLARR</sequence>
<accession>A0A410WRY6</accession>
<protein>
    <submittedName>
        <fullName evidence="3">Uncharacterized protein</fullName>
    </submittedName>
</protein>
<dbReference type="OrthoDB" id="2567874at2"/>
<evidence type="ECO:0000313" key="5">
    <source>
        <dbReference type="Proteomes" id="UP001527202"/>
    </source>
</evidence>
<feature type="compositionally biased region" description="Low complexity" evidence="1">
    <location>
        <begin position="85"/>
        <end position="96"/>
    </location>
</feature>
<dbReference type="GeneID" id="95374305"/>
<dbReference type="EMBL" id="CP026520">
    <property type="protein sequence ID" value="QAV17178.1"/>
    <property type="molecule type" value="Genomic_DNA"/>
</dbReference>
<proteinExistence type="predicted"/>